<comment type="subunit">
    <text evidence="14">Homotrimer; The trimer binds only one molecule of glutathione.</text>
</comment>
<proteinExistence type="inferred from homology"/>
<dbReference type="GO" id="GO:0005789">
    <property type="term" value="C:endoplasmic reticulum membrane"/>
    <property type="evidence" value="ECO:0007669"/>
    <property type="project" value="UniProtKB-SubCell"/>
</dbReference>
<evidence type="ECO:0000256" key="1">
    <source>
        <dbReference type="ARBA" id="ARBA00003701"/>
    </source>
</evidence>
<dbReference type="Gene3D" id="1.20.120.550">
    <property type="entry name" value="Membrane associated eicosanoid/glutathione metabolism-like domain"/>
    <property type="match status" value="1"/>
</dbReference>
<protein>
    <recommendedName>
        <fullName evidence="15">Microsomal glutathione S-transferase 1</fullName>
        <ecNumber evidence="5">2.5.1.18</ecNumber>
    </recommendedName>
</protein>
<sequence length="152" mass="17556">MAVADTLKYDNEIFRGYITWSGILLVKLLLMSFLTGINRIRKGAYENPEDIRGRENVELKKDEDVERVRRAHLNDLENIPAFLLAGFFYVLTEPNVDLALWLFRIAVLARIGHTIVYAIYPVRQPARGICFMICVFITLFMIIANIVAFFKI</sequence>
<dbReference type="GO" id="GO:0004364">
    <property type="term" value="F:glutathione transferase activity"/>
    <property type="evidence" value="ECO:0007669"/>
    <property type="project" value="UniProtKB-EC"/>
</dbReference>
<dbReference type="EC" id="2.5.1.18" evidence="5"/>
<dbReference type="PANTHER" id="PTHR10689:SF6">
    <property type="entry name" value="MICROSOMAL GLUTATHIONE S-TRANSFERASE 1"/>
    <property type="match status" value="1"/>
</dbReference>
<keyword evidence="7 17" id="KW-0812">Transmembrane</keyword>
<keyword evidence="6" id="KW-0808">Transferase</keyword>
<evidence type="ECO:0000256" key="15">
    <source>
        <dbReference type="ARBA" id="ARBA00039397"/>
    </source>
</evidence>
<evidence type="ECO:0000256" key="9">
    <source>
        <dbReference type="ARBA" id="ARBA00022824"/>
    </source>
</evidence>
<evidence type="ECO:0000256" key="12">
    <source>
        <dbReference type="ARBA" id="ARBA00023128"/>
    </source>
</evidence>
<keyword evidence="9" id="KW-0256">Endoplasmic reticulum</keyword>
<gene>
    <name evidence="18" type="ORF">CHIRRI_LOCUS6632</name>
</gene>
<dbReference type="InterPro" id="IPR040162">
    <property type="entry name" value="MGST1-like"/>
</dbReference>
<evidence type="ECO:0000256" key="7">
    <source>
        <dbReference type="ARBA" id="ARBA00022692"/>
    </source>
</evidence>
<evidence type="ECO:0000256" key="17">
    <source>
        <dbReference type="SAM" id="Phobius"/>
    </source>
</evidence>
<reference evidence="18" key="2">
    <citation type="submission" date="2022-10" db="EMBL/GenBank/DDBJ databases">
        <authorList>
            <consortium name="ENA_rothamsted_submissions"/>
            <consortium name="culmorum"/>
            <person name="King R."/>
        </authorList>
    </citation>
    <scope>NUCLEOTIDE SEQUENCE</scope>
</reference>
<keyword evidence="12" id="KW-0496">Mitochondrion</keyword>
<feature type="transmembrane region" description="Helical" evidence="17">
    <location>
        <begin position="17"/>
        <end position="37"/>
    </location>
</feature>
<comment type="subcellular location">
    <subcellularLocation>
        <location evidence="3">Endoplasmic reticulum membrane</location>
        <topology evidence="3">Multi-pass membrane protein</topology>
    </subcellularLocation>
    <subcellularLocation>
        <location evidence="2">Mitochondrion outer membrane</location>
    </subcellularLocation>
</comment>
<evidence type="ECO:0000256" key="4">
    <source>
        <dbReference type="ARBA" id="ARBA00010459"/>
    </source>
</evidence>
<evidence type="ECO:0000256" key="6">
    <source>
        <dbReference type="ARBA" id="ARBA00022679"/>
    </source>
</evidence>
<evidence type="ECO:0000256" key="13">
    <source>
        <dbReference type="ARBA" id="ARBA00023136"/>
    </source>
</evidence>
<feature type="transmembrane region" description="Helical" evidence="17">
    <location>
        <begin position="129"/>
        <end position="150"/>
    </location>
</feature>
<evidence type="ECO:0000256" key="16">
    <source>
        <dbReference type="ARBA" id="ARBA00049385"/>
    </source>
</evidence>
<evidence type="ECO:0000256" key="10">
    <source>
        <dbReference type="ARBA" id="ARBA00022989"/>
    </source>
</evidence>
<comment type="catalytic activity">
    <reaction evidence="16">
        <text>RX + glutathione = an S-substituted glutathione + a halide anion + H(+)</text>
        <dbReference type="Rhea" id="RHEA:16437"/>
        <dbReference type="ChEBI" id="CHEBI:15378"/>
        <dbReference type="ChEBI" id="CHEBI:16042"/>
        <dbReference type="ChEBI" id="CHEBI:17792"/>
        <dbReference type="ChEBI" id="CHEBI:57925"/>
        <dbReference type="ChEBI" id="CHEBI:90779"/>
        <dbReference type="EC" id="2.5.1.18"/>
    </reaction>
    <physiologicalReaction direction="left-to-right" evidence="16">
        <dbReference type="Rhea" id="RHEA:16438"/>
    </physiologicalReaction>
</comment>
<comment type="similarity">
    <text evidence="4">Belongs to the MAPEG family.</text>
</comment>
<name>A0A9N9RWA7_9DIPT</name>
<evidence type="ECO:0000256" key="2">
    <source>
        <dbReference type="ARBA" id="ARBA00004294"/>
    </source>
</evidence>
<evidence type="ECO:0000256" key="14">
    <source>
        <dbReference type="ARBA" id="ARBA00038540"/>
    </source>
</evidence>
<comment type="function">
    <text evidence="1">Conjugation of reduced glutathione to a wide number of exogenous and endogenous hydrophobic electrophiles.</text>
</comment>
<accession>A0A9N9RWA7</accession>
<evidence type="ECO:0000313" key="18">
    <source>
        <dbReference type="EMBL" id="CAG9803736.1"/>
    </source>
</evidence>
<evidence type="ECO:0000256" key="11">
    <source>
        <dbReference type="ARBA" id="ARBA00022990"/>
    </source>
</evidence>
<dbReference type="Proteomes" id="UP001153620">
    <property type="component" value="Chromosome 2"/>
</dbReference>
<reference evidence="18" key="1">
    <citation type="submission" date="2022-01" db="EMBL/GenBank/DDBJ databases">
        <authorList>
            <person name="King R."/>
        </authorList>
    </citation>
    <scope>NUCLEOTIDE SEQUENCE</scope>
</reference>
<dbReference type="FunFam" id="1.20.120.550:FF:000002">
    <property type="entry name" value="Microsomal glutathione S-transferase 1"/>
    <property type="match status" value="1"/>
</dbReference>
<dbReference type="Pfam" id="PF01124">
    <property type="entry name" value="MAPEG"/>
    <property type="match status" value="1"/>
</dbReference>
<dbReference type="InterPro" id="IPR001129">
    <property type="entry name" value="Membr-assoc_MAPEG"/>
</dbReference>
<keyword evidence="11" id="KW-0007">Acetylation</keyword>
<organism evidence="18 19">
    <name type="scientific">Chironomus riparius</name>
    <dbReference type="NCBI Taxonomy" id="315576"/>
    <lineage>
        <taxon>Eukaryota</taxon>
        <taxon>Metazoa</taxon>
        <taxon>Ecdysozoa</taxon>
        <taxon>Arthropoda</taxon>
        <taxon>Hexapoda</taxon>
        <taxon>Insecta</taxon>
        <taxon>Pterygota</taxon>
        <taxon>Neoptera</taxon>
        <taxon>Endopterygota</taxon>
        <taxon>Diptera</taxon>
        <taxon>Nematocera</taxon>
        <taxon>Chironomoidea</taxon>
        <taxon>Chironomidae</taxon>
        <taxon>Chironominae</taxon>
        <taxon>Chironomus</taxon>
    </lineage>
</organism>
<evidence type="ECO:0000256" key="3">
    <source>
        <dbReference type="ARBA" id="ARBA00004477"/>
    </source>
</evidence>
<keyword evidence="8" id="KW-1000">Mitochondrion outer membrane</keyword>
<dbReference type="InterPro" id="IPR023352">
    <property type="entry name" value="MAPEG-like_dom_sf"/>
</dbReference>
<evidence type="ECO:0000256" key="5">
    <source>
        <dbReference type="ARBA" id="ARBA00012452"/>
    </source>
</evidence>
<keyword evidence="10 17" id="KW-1133">Transmembrane helix</keyword>
<dbReference type="OrthoDB" id="193139at2759"/>
<evidence type="ECO:0000313" key="19">
    <source>
        <dbReference type="Proteomes" id="UP001153620"/>
    </source>
</evidence>
<dbReference type="GO" id="GO:0005741">
    <property type="term" value="C:mitochondrial outer membrane"/>
    <property type="evidence" value="ECO:0007669"/>
    <property type="project" value="UniProtKB-SubCell"/>
</dbReference>
<keyword evidence="19" id="KW-1185">Reference proteome</keyword>
<dbReference type="EMBL" id="OU895878">
    <property type="protein sequence ID" value="CAG9803736.1"/>
    <property type="molecule type" value="Genomic_DNA"/>
</dbReference>
<feature type="transmembrane region" description="Helical" evidence="17">
    <location>
        <begin position="98"/>
        <end position="120"/>
    </location>
</feature>
<dbReference type="AlphaFoldDB" id="A0A9N9RWA7"/>
<dbReference type="PANTHER" id="PTHR10689">
    <property type="entry name" value="MICROSOMAL GLUTATHIONE S-TRANSFERASE 1"/>
    <property type="match status" value="1"/>
</dbReference>
<dbReference type="SUPFAM" id="SSF161084">
    <property type="entry name" value="MAPEG domain-like"/>
    <property type="match status" value="1"/>
</dbReference>
<keyword evidence="13 17" id="KW-0472">Membrane</keyword>
<evidence type="ECO:0000256" key="8">
    <source>
        <dbReference type="ARBA" id="ARBA00022787"/>
    </source>
</evidence>